<keyword evidence="4" id="KW-1185">Reference proteome</keyword>
<keyword evidence="1" id="KW-1133">Transmembrane helix</keyword>
<feature type="transmembrane region" description="Helical" evidence="1">
    <location>
        <begin position="78"/>
        <end position="105"/>
    </location>
</feature>
<dbReference type="PANTHER" id="PTHR40465:SF1">
    <property type="entry name" value="DUF6534 DOMAIN-CONTAINING PROTEIN"/>
    <property type="match status" value="1"/>
</dbReference>
<comment type="caution">
    <text evidence="3">The sequence shown here is derived from an EMBL/GenBank/DDBJ whole genome shotgun (WGS) entry which is preliminary data.</text>
</comment>
<evidence type="ECO:0000313" key="4">
    <source>
        <dbReference type="Proteomes" id="UP001383192"/>
    </source>
</evidence>
<keyword evidence="1" id="KW-0812">Transmembrane</keyword>
<keyword evidence="1" id="KW-0472">Membrane</keyword>
<accession>A0AAW0DFH6</accession>
<dbReference type="Proteomes" id="UP001383192">
    <property type="component" value="Unassembled WGS sequence"/>
</dbReference>
<evidence type="ECO:0000256" key="1">
    <source>
        <dbReference type="SAM" id="Phobius"/>
    </source>
</evidence>
<proteinExistence type="predicted"/>
<reference evidence="3 4" key="1">
    <citation type="submission" date="2024-01" db="EMBL/GenBank/DDBJ databases">
        <title>A draft genome for a cacao thread blight-causing isolate of Paramarasmius palmivorus.</title>
        <authorList>
            <person name="Baruah I.K."/>
            <person name="Bukari Y."/>
            <person name="Amoako-Attah I."/>
            <person name="Meinhardt L.W."/>
            <person name="Bailey B.A."/>
            <person name="Cohen S.P."/>
        </authorList>
    </citation>
    <scope>NUCLEOTIDE SEQUENCE [LARGE SCALE GENOMIC DNA]</scope>
    <source>
        <strain evidence="3 4">GH-12</strain>
    </source>
</reference>
<dbReference type="EMBL" id="JAYKXP010000012">
    <property type="protein sequence ID" value="KAK7051596.1"/>
    <property type="molecule type" value="Genomic_DNA"/>
</dbReference>
<dbReference type="InterPro" id="IPR045339">
    <property type="entry name" value="DUF6534"/>
</dbReference>
<feature type="domain" description="DUF6534" evidence="2">
    <location>
        <begin position="125"/>
        <end position="209"/>
    </location>
</feature>
<name>A0AAW0DFH6_9AGAR</name>
<feature type="transmembrane region" description="Helical" evidence="1">
    <location>
        <begin position="46"/>
        <end position="66"/>
    </location>
</feature>
<feature type="non-terminal residue" evidence="3">
    <location>
        <position position="1"/>
    </location>
</feature>
<evidence type="ECO:0000313" key="3">
    <source>
        <dbReference type="EMBL" id="KAK7051596.1"/>
    </source>
</evidence>
<feature type="transmembrane region" description="Helical" evidence="1">
    <location>
        <begin position="7"/>
        <end position="26"/>
    </location>
</feature>
<evidence type="ECO:0000259" key="2">
    <source>
        <dbReference type="Pfam" id="PF20152"/>
    </source>
</evidence>
<protein>
    <recommendedName>
        <fullName evidence="2">DUF6534 domain-containing protein</fullName>
    </recommendedName>
</protein>
<feature type="transmembrane region" description="Helical" evidence="1">
    <location>
        <begin position="111"/>
        <end position="137"/>
    </location>
</feature>
<sequence>DRLFLKCFVLLLFVADAAHCVFIVVYLHDSVIEHFDDASFLVNTNWMFNAEPALSGMISGMVQAFFGWRVKVITGSWILFVVIQICSSAVFLMGIATAIACGIVKTFTDFYSIKAIVIIWLICTTVADIVITSALVFHLRKFRTGIRDTDSHIDRIIRLTVPTGMLTAICAMTDLLVFVTGSDGTHLIFNCILPKLYTNSFLSSLNSRSAPQIKDRDATKPSRIDISFLQFVVDAENTLSSSSRPVTGFGLDALGDAVDEGNNRRESSISV</sequence>
<gene>
    <name evidence="3" type="ORF">VNI00_004575</name>
</gene>
<dbReference type="PANTHER" id="PTHR40465">
    <property type="entry name" value="CHROMOSOME 1, WHOLE GENOME SHOTGUN SEQUENCE"/>
    <property type="match status" value="1"/>
</dbReference>
<organism evidence="3 4">
    <name type="scientific">Paramarasmius palmivorus</name>
    <dbReference type="NCBI Taxonomy" id="297713"/>
    <lineage>
        <taxon>Eukaryota</taxon>
        <taxon>Fungi</taxon>
        <taxon>Dikarya</taxon>
        <taxon>Basidiomycota</taxon>
        <taxon>Agaricomycotina</taxon>
        <taxon>Agaricomycetes</taxon>
        <taxon>Agaricomycetidae</taxon>
        <taxon>Agaricales</taxon>
        <taxon>Marasmiineae</taxon>
        <taxon>Marasmiaceae</taxon>
        <taxon>Paramarasmius</taxon>
    </lineage>
</organism>
<dbReference type="AlphaFoldDB" id="A0AAW0DFH6"/>
<dbReference type="Pfam" id="PF20152">
    <property type="entry name" value="DUF6534"/>
    <property type="match status" value="1"/>
</dbReference>